<dbReference type="EMBL" id="PQAP01000217">
    <property type="protein sequence ID" value="PWB68097.1"/>
    <property type="molecule type" value="Genomic_DNA"/>
</dbReference>
<dbReference type="CDD" id="cd00688">
    <property type="entry name" value="ISOPREN_C2_like"/>
    <property type="match status" value="1"/>
</dbReference>
<evidence type="ECO:0000313" key="3">
    <source>
        <dbReference type="Proteomes" id="UP000250918"/>
    </source>
</evidence>
<proteinExistence type="predicted"/>
<accession>A0A855WXE4</accession>
<comment type="caution">
    <text evidence="2">The sequence shown here is derived from an EMBL/GenBank/DDBJ whole genome shotgun (WGS) entry which is preliminary data.</text>
</comment>
<evidence type="ECO:0008006" key="4">
    <source>
        <dbReference type="Google" id="ProtNLM"/>
    </source>
</evidence>
<organism evidence="2 3">
    <name type="scientific">candidate division GN15 bacterium</name>
    <dbReference type="NCBI Taxonomy" id="2072418"/>
    <lineage>
        <taxon>Bacteria</taxon>
        <taxon>candidate division GN15</taxon>
    </lineage>
</organism>
<gene>
    <name evidence="2" type="ORF">C3F09_12325</name>
</gene>
<keyword evidence="1" id="KW-0732">Signal</keyword>
<dbReference type="Proteomes" id="UP000250918">
    <property type="component" value="Unassembled WGS sequence"/>
</dbReference>
<dbReference type="InterPro" id="IPR008930">
    <property type="entry name" value="Terpenoid_cyclase/PrenylTrfase"/>
</dbReference>
<feature type="chain" id="PRO_5032875499" description="Squalene cyclase C-terminal domain-containing protein" evidence="1">
    <location>
        <begin position="20"/>
        <end position="385"/>
    </location>
</feature>
<sequence>MFKLIVTSMVLTTVALGLAVGASGADQRPRFDLSMRHEIDRSIAQGLSYLAKSQKPDGSWSDYPGVTGLVLTGYLRAPITTRETFAPNITAGLKYILGMMKSDGGIYPDVEPQMKAYNTSVCLMALTAADNPLLTDTILKARHFLISLQADEKSGTPKDSVSYGGIGYNKDERSDVSNMQFALEALRASEKYEPSPDNTAIKLGDSGSITEKTGPNDLYWGKAITFLQRCQNYKKYNDYSWSSDDGGFVYYPGNSKAGNTTSYGSMTYAGVKSFIHAGLTKNDDRVQAAYRWIRANYTVEKNPELDEQGLFYYYHVMAKALAVVSDSVLTDTSGVGHDWRGELANKLISIQSADGSWVNSNGRWWENNPDLVTAYCLMALEEIAR</sequence>
<protein>
    <recommendedName>
        <fullName evidence="4">Squalene cyclase C-terminal domain-containing protein</fullName>
    </recommendedName>
</protein>
<evidence type="ECO:0000256" key="1">
    <source>
        <dbReference type="SAM" id="SignalP"/>
    </source>
</evidence>
<feature type="signal peptide" evidence="1">
    <location>
        <begin position="1"/>
        <end position="19"/>
    </location>
</feature>
<evidence type="ECO:0000313" key="2">
    <source>
        <dbReference type="EMBL" id="PWB68097.1"/>
    </source>
</evidence>
<dbReference type="Gene3D" id="1.50.10.20">
    <property type="match status" value="2"/>
</dbReference>
<dbReference type="AlphaFoldDB" id="A0A855WXE4"/>
<dbReference type="SUPFAM" id="SSF48239">
    <property type="entry name" value="Terpenoid cyclases/Protein prenyltransferases"/>
    <property type="match status" value="1"/>
</dbReference>
<name>A0A855WXE4_9BACT</name>
<reference evidence="2 3" key="1">
    <citation type="journal article" date="2018" name="ISME J.">
        <title>A methanotrophic archaeon couples anaerobic oxidation of methane to Fe(III) reduction.</title>
        <authorList>
            <person name="Cai C."/>
            <person name="Leu A.O."/>
            <person name="Xie G.J."/>
            <person name="Guo J."/>
            <person name="Feng Y."/>
            <person name="Zhao J.X."/>
            <person name="Tyson G.W."/>
            <person name="Yuan Z."/>
            <person name="Hu S."/>
        </authorList>
    </citation>
    <scope>NUCLEOTIDE SEQUENCE [LARGE SCALE GENOMIC DNA]</scope>
    <source>
        <strain evidence="2">FeB_12</strain>
    </source>
</reference>